<proteinExistence type="predicted"/>
<dbReference type="NCBIfam" id="TIGR01909">
    <property type="entry name" value="C_GCAxxG_C_C"/>
    <property type="match status" value="1"/>
</dbReference>
<protein>
    <submittedName>
        <fullName evidence="1">C_GCAxxG_C_C family probable redox protein</fullName>
    </submittedName>
</protein>
<name>A0A1I0PUW3_9FIRM</name>
<dbReference type="InterPro" id="IPR010181">
    <property type="entry name" value="CGCAxxGCC_motif"/>
</dbReference>
<reference evidence="1 2" key="1">
    <citation type="submission" date="2016-10" db="EMBL/GenBank/DDBJ databases">
        <authorList>
            <person name="de Groot N.N."/>
        </authorList>
    </citation>
    <scope>NUCLEOTIDE SEQUENCE [LARGE SCALE GENOMIC DNA]</scope>
    <source>
        <strain evidence="1 2">DSM 9179</strain>
    </source>
</reference>
<dbReference type="RefSeq" id="WP_170841357.1">
    <property type="nucleotide sequence ID" value="NZ_FOJI01000006.1"/>
</dbReference>
<keyword evidence="2" id="KW-1185">Reference proteome</keyword>
<evidence type="ECO:0000313" key="2">
    <source>
        <dbReference type="Proteomes" id="UP000199701"/>
    </source>
</evidence>
<evidence type="ECO:0000313" key="1">
    <source>
        <dbReference type="EMBL" id="SEW18291.1"/>
    </source>
</evidence>
<dbReference type="AlphaFoldDB" id="A0A1I0PUW3"/>
<gene>
    <name evidence="1" type="ORF">SAMN05421659_10629</name>
</gene>
<dbReference type="Pfam" id="PF09719">
    <property type="entry name" value="C_GCAxxG_C_C"/>
    <property type="match status" value="1"/>
</dbReference>
<dbReference type="Proteomes" id="UP000199701">
    <property type="component" value="Unassembled WGS sequence"/>
</dbReference>
<organism evidence="1 2">
    <name type="scientific">[Clostridium] fimetarium</name>
    <dbReference type="NCBI Taxonomy" id="99656"/>
    <lineage>
        <taxon>Bacteria</taxon>
        <taxon>Bacillati</taxon>
        <taxon>Bacillota</taxon>
        <taxon>Clostridia</taxon>
        <taxon>Lachnospirales</taxon>
        <taxon>Lachnospiraceae</taxon>
    </lineage>
</organism>
<dbReference type="STRING" id="99656.SAMN05421659_10629"/>
<accession>A0A1I0PUW3</accession>
<dbReference type="EMBL" id="FOJI01000006">
    <property type="protein sequence ID" value="SEW18291.1"/>
    <property type="molecule type" value="Genomic_DNA"/>
</dbReference>
<sequence length="138" mass="14865">MSIQSKEAKELFLEGYNCSQAVLATFSEKYGLPKIQAFSIACGFGGGVRAGEICGAVSGAVIVIGLKYGADKIACYEKTVEFNNAFKQKNGYIVCRDLLGYDISTEVGMNTAKEKGLFKTTCVDMVTNAVEILEELGY</sequence>